<feature type="domain" description="DUF6729" evidence="2">
    <location>
        <begin position="254"/>
        <end position="487"/>
    </location>
</feature>
<dbReference type="EMBL" id="JAUYZG010000021">
    <property type="protein sequence ID" value="KAK2874515.1"/>
    <property type="molecule type" value="Genomic_DNA"/>
</dbReference>
<reference evidence="3" key="1">
    <citation type="submission" date="2023-08" db="EMBL/GenBank/DDBJ databases">
        <title>Chromosome-level Genome Assembly of mud carp (Cirrhinus molitorella).</title>
        <authorList>
            <person name="Liu H."/>
        </authorList>
    </citation>
    <scope>NUCLEOTIDE SEQUENCE</scope>
    <source>
        <strain evidence="3">Prfri</strain>
        <tissue evidence="3">Muscle</tissue>
    </source>
</reference>
<proteinExistence type="predicted"/>
<name>A0AA88P3Y3_9TELE</name>
<evidence type="ECO:0000313" key="4">
    <source>
        <dbReference type="Proteomes" id="UP001187343"/>
    </source>
</evidence>
<dbReference type="PANTHER" id="PTHR24401:SF29">
    <property type="entry name" value="SI:CH211-243P7.3-RELATED"/>
    <property type="match status" value="1"/>
</dbReference>
<evidence type="ECO:0000259" key="2">
    <source>
        <dbReference type="Pfam" id="PF20499"/>
    </source>
</evidence>
<evidence type="ECO:0000313" key="3">
    <source>
        <dbReference type="EMBL" id="KAK2874515.1"/>
    </source>
</evidence>
<accession>A0AA88P3Y3</accession>
<comment type="caution">
    <text evidence="3">The sequence shown here is derived from an EMBL/GenBank/DDBJ whole genome shotgun (WGS) entry which is preliminary data.</text>
</comment>
<feature type="region of interest" description="Disordered" evidence="1">
    <location>
        <begin position="1201"/>
        <end position="1229"/>
    </location>
</feature>
<evidence type="ECO:0000256" key="1">
    <source>
        <dbReference type="SAM" id="MobiDB-lite"/>
    </source>
</evidence>
<protein>
    <recommendedName>
        <fullName evidence="2">DUF6729 domain-containing protein</fullName>
    </recommendedName>
</protein>
<gene>
    <name evidence="3" type="ORF">Q8A67_021668</name>
</gene>
<organism evidence="3 4">
    <name type="scientific">Cirrhinus molitorella</name>
    <name type="common">mud carp</name>
    <dbReference type="NCBI Taxonomy" id="172907"/>
    <lineage>
        <taxon>Eukaryota</taxon>
        <taxon>Metazoa</taxon>
        <taxon>Chordata</taxon>
        <taxon>Craniata</taxon>
        <taxon>Vertebrata</taxon>
        <taxon>Euteleostomi</taxon>
        <taxon>Actinopterygii</taxon>
        <taxon>Neopterygii</taxon>
        <taxon>Teleostei</taxon>
        <taxon>Ostariophysi</taxon>
        <taxon>Cypriniformes</taxon>
        <taxon>Cyprinidae</taxon>
        <taxon>Labeoninae</taxon>
        <taxon>Labeonini</taxon>
        <taxon>Cirrhinus</taxon>
    </lineage>
</organism>
<dbReference type="PANTHER" id="PTHR24401">
    <property type="entry name" value="SI:CH211-243P7.3-RELATED"/>
    <property type="match status" value="1"/>
</dbReference>
<dbReference type="Proteomes" id="UP001187343">
    <property type="component" value="Unassembled WGS sequence"/>
</dbReference>
<feature type="compositionally biased region" description="Polar residues" evidence="1">
    <location>
        <begin position="1202"/>
        <end position="1215"/>
    </location>
</feature>
<sequence>MEPRFRRRADGSLNLTDTMEAAKVKEANKGRPKHLLGFFEIQFGVFRGQTFKWVAENALGYAAYLVTAMKRDPTGGSKDSQEHAHNKESFREYMELFPSGRIAIAMKEEQYAEKAPQHSATTTHTAATTTHAAATSTHAVATSTHAAATSTHATATSLRSLLVGKLPSKTNLTKTVERLVSPLKVTPSLAQARVQPSATITCPTVSTEAATESSATVTSPTVSTEIDDSTLMAEASNFEEAYVASQRVCLPAGWLHTLPEVDQRWMSKALFRWTAQGHPELVFSRVDRLWWYLPQVPLKTSYSPSLENYFGHPLLLWMPRKLWQVKLTCPHPDCQKVLLTSAGLHQKIRQVVALGTMYFVASEYLACPKCKRKVISWSHDIVSQLDVGHRVQFPCILTSKLACDFEVVSLMRQRGLGNSSSQIQRKLQECHAEVWLQKTVVYMTDCKRIASAITSGLILPVTFESAPSMPSVPKHRWLMQVYAQDVLQRLDEIKATITSQYGRILKMDSTKKATNVGNEHGQVIMSVLTASEGFGLGPMIEGLISRYRLYATFMSRLSHCIFMWDQVDLTALKKAKQAELEADRKPSSEADVLRCISRNELALHCRRTTRGTKETQTMIEGLIQAFCGEAGRDTLGVPLINTARMIEILKSQWKHVACIQDPPGVQLYLQTGTLLKGGHRLPTYRCARGSTSLESFHLHLNRFIPGTLASDTFFQAYLLDGLARWNEDRAVAATTDEQQPHSYNHLLRHAANTLAEEIWGTKIIPYVGPRKYTGELIGVEYLYQQTGKVLQDYRLAIEVSETSEVAMEVEESCGELEEIQDITVPTFETERPPAASSMSAAPCPTPPAPSRMSSFVFPPSPVTSTVTSSMTSLSVVPPSPVTSMMSLSVVSVAEEITSHDDSVGPDNIEGYGAVQDLAEFLVSLRDHRLALTGEECAKIITLWQALGEYDKKKTVYPPRHQTALKQGRFRATKKIVAPGVESTKRCFVGAHSPAQWPDCNQVVEAIFTKLCTLYPNAMRCEGVRVSRFTMIARAYKHIRECILTNAKVMSETTIQLPEVNAATVTQWFSRRCRLQEQEILKQGIQASDAPMAGPENLPAAMQKGPALFSGNLAEPHLFVLPPNTAGEAKLKGRSQPQAIAQAPPSHQGLPVIAPAPPISLPFILPSVQLPTVIAANAPASTVPGASQVMFFNIPLPSAMPPSAQTQTSQAVPYSTQQYRKRKQEKEQTGIVTRKYVRKTDVILCKKCNKERKQPSHLQYFGNWFCEESETQSYDEWRAVLKERGYRKKKPGNDPPAS</sequence>
<keyword evidence="4" id="KW-1185">Reference proteome</keyword>
<dbReference type="InterPro" id="IPR046616">
    <property type="entry name" value="DUF6729"/>
</dbReference>
<dbReference type="Pfam" id="PF20499">
    <property type="entry name" value="DUF6729"/>
    <property type="match status" value="1"/>
</dbReference>